<gene>
    <name evidence="3" type="ORF">LXT12_14670</name>
</gene>
<evidence type="ECO:0000313" key="3">
    <source>
        <dbReference type="EMBL" id="MCE4538497.1"/>
    </source>
</evidence>
<feature type="compositionally biased region" description="Low complexity" evidence="1">
    <location>
        <begin position="26"/>
        <end position="44"/>
    </location>
</feature>
<accession>A0ABS8XHS0</accession>
<name>A0ABS8XHS0_9BURK</name>
<evidence type="ECO:0000313" key="4">
    <source>
        <dbReference type="Proteomes" id="UP001201463"/>
    </source>
</evidence>
<protein>
    <submittedName>
        <fullName evidence="3">Uncharacterized protein</fullName>
    </submittedName>
</protein>
<feature type="compositionally biased region" description="Low complexity" evidence="1">
    <location>
        <begin position="1"/>
        <end position="11"/>
    </location>
</feature>
<comment type="caution">
    <text evidence="3">The sequence shown here is derived from an EMBL/GenBank/DDBJ whole genome shotgun (WGS) entry which is preliminary data.</text>
</comment>
<keyword evidence="2" id="KW-0812">Transmembrane</keyword>
<organism evidence="3 4">
    <name type="scientific">Pelomonas caseinilytica</name>
    <dbReference type="NCBI Taxonomy" id="2906763"/>
    <lineage>
        <taxon>Bacteria</taxon>
        <taxon>Pseudomonadati</taxon>
        <taxon>Pseudomonadota</taxon>
        <taxon>Betaproteobacteria</taxon>
        <taxon>Burkholderiales</taxon>
        <taxon>Sphaerotilaceae</taxon>
        <taxon>Roseateles</taxon>
    </lineage>
</organism>
<keyword evidence="4" id="KW-1185">Reference proteome</keyword>
<reference evidence="3 4" key="1">
    <citation type="submission" date="2021-12" db="EMBL/GenBank/DDBJ databases">
        <title>Genome seq of p7.</title>
        <authorList>
            <person name="Seo T."/>
        </authorList>
    </citation>
    <scope>NUCLEOTIDE SEQUENCE [LARGE SCALE GENOMIC DNA]</scope>
    <source>
        <strain evidence="3 4">P7</strain>
    </source>
</reference>
<keyword evidence="2" id="KW-0472">Membrane</keyword>
<evidence type="ECO:0000256" key="1">
    <source>
        <dbReference type="SAM" id="MobiDB-lite"/>
    </source>
</evidence>
<keyword evidence="2" id="KW-1133">Transmembrane helix</keyword>
<feature type="transmembrane region" description="Helical" evidence="2">
    <location>
        <begin position="69"/>
        <end position="90"/>
    </location>
</feature>
<dbReference type="Proteomes" id="UP001201463">
    <property type="component" value="Unassembled WGS sequence"/>
</dbReference>
<sequence length="169" mass="17753">MPESPPATASRPAPPRLLSGTGGGRQATRTASTTATEATSFTATVPFKRPEATPSQAAADSAAAPLPRWLKGVVIGGVLLAVGMPVSVLLSRSMLVQSVLAEQSGSKAAMVCTGGDARALDDSSVLGWLFGGSYFQCGDWETRDARVQRERDQYEANYLARQRGRQGLN</sequence>
<evidence type="ECO:0000256" key="2">
    <source>
        <dbReference type="SAM" id="Phobius"/>
    </source>
</evidence>
<proteinExistence type="predicted"/>
<dbReference type="EMBL" id="JAJTWT010000005">
    <property type="protein sequence ID" value="MCE4538497.1"/>
    <property type="molecule type" value="Genomic_DNA"/>
</dbReference>
<feature type="region of interest" description="Disordered" evidence="1">
    <location>
        <begin position="1"/>
        <end position="58"/>
    </location>
</feature>
<dbReference type="RefSeq" id="WP_233392927.1">
    <property type="nucleotide sequence ID" value="NZ_JAJTWT010000005.1"/>
</dbReference>